<dbReference type="Gene3D" id="3.40.50.720">
    <property type="entry name" value="NAD(P)-binding Rossmann-like Domain"/>
    <property type="match status" value="1"/>
</dbReference>
<dbReference type="InterPro" id="IPR050425">
    <property type="entry name" value="NAD(P)_dehydrat-like"/>
</dbReference>
<evidence type="ECO:0000259" key="3">
    <source>
        <dbReference type="Pfam" id="PF07993"/>
    </source>
</evidence>
<dbReference type="SUPFAM" id="SSF51735">
    <property type="entry name" value="NAD(P)-binding Rossmann-fold domains"/>
    <property type="match status" value="1"/>
</dbReference>
<keyword evidence="1" id="KW-0560">Oxidoreductase</keyword>
<sequence length="224" mass="24695">MPTVPQGGKVLVSGANGYIAMWIVKILLQQGYRVRGTMRSAEKGKFMSDYFAKLGYGEAFEFVIVQDIIKDGTFNEAVKDVDAIEHMASPVHFNPGDLQETLKPAIQGTVSMLKSTMKNGTNVKHIMITSSTAAITSLNLDLFTEPRIFSEQDWNEASPKEVEELGSKASATTIYCASKSLAERAAWDFYNEHKAQVQWDLTVINPPAVTYESSHGGTNYVAEM</sequence>
<dbReference type="PANTHER" id="PTHR10366">
    <property type="entry name" value="NAD DEPENDENT EPIMERASE/DEHYDRATASE"/>
    <property type="match status" value="1"/>
</dbReference>
<dbReference type="OrthoDB" id="2735536at2759"/>
<dbReference type="Pfam" id="PF07993">
    <property type="entry name" value="NAD_binding_4"/>
    <property type="match status" value="1"/>
</dbReference>
<gene>
    <name evidence="4" type="ORF">AAE3_LOCUS8556</name>
</gene>
<dbReference type="AlphaFoldDB" id="A0A8S0XMV5"/>
<proteinExistence type="inferred from homology"/>
<feature type="domain" description="Thioester reductase (TE)" evidence="3">
    <location>
        <begin position="70"/>
        <end position="219"/>
    </location>
</feature>
<comment type="caution">
    <text evidence="4">The sequence shown here is derived from an EMBL/GenBank/DDBJ whole genome shotgun (WGS) entry which is preliminary data.</text>
</comment>
<dbReference type="Proteomes" id="UP000467700">
    <property type="component" value="Unassembled WGS sequence"/>
</dbReference>
<organism evidence="4 5">
    <name type="scientific">Cyclocybe aegerita</name>
    <name type="common">Black poplar mushroom</name>
    <name type="synonym">Agrocybe aegerita</name>
    <dbReference type="NCBI Taxonomy" id="1973307"/>
    <lineage>
        <taxon>Eukaryota</taxon>
        <taxon>Fungi</taxon>
        <taxon>Dikarya</taxon>
        <taxon>Basidiomycota</taxon>
        <taxon>Agaricomycotina</taxon>
        <taxon>Agaricomycetes</taxon>
        <taxon>Agaricomycetidae</taxon>
        <taxon>Agaricales</taxon>
        <taxon>Agaricineae</taxon>
        <taxon>Bolbitiaceae</taxon>
        <taxon>Cyclocybe</taxon>
    </lineage>
</organism>
<protein>
    <recommendedName>
        <fullName evidence="3">Thioester reductase (TE) domain-containing protein</fullName>
    </recommendedName>
</protein>
<evidence type="ECO:0000313" key="5">
    <source>
        <dbReference type="Proteomes" id="UP000467700"/>
    </source>
</evidence>
<dbReference type="InterPro" id="IPR036291">
    <property type="entry name" value="NAD(P)-bd_dom_sf"/>
</dbReference>
<accession>A0A8S0XMV5</accession>
<dbReference type="PANTHER" id="PTHR10366:SF564">
    <property type="entry name" value="STEROL-4-ALPHA-CARBOXYLATE 3-DEHYDROGENASE, DECARBOXYLATING"/>
    <property type="match status" value="1"/>
</dbReference>
<dbReference type="EMBL" id="CACVBS010000054">
    <property type="protein sequence ID" value="CAA7266453.1"/>
    <property type="molecule type" value="Genomic_DNA"/>
</dbReference>
<dbReference type="InterPro" id="IPR013120">
    <property type="entry name" value="FAR_NAD-bd"/>
</dbReference>
<dbReference type="GO" id="GO:0016616">
    <property type="term" value="F:oxidoreductase activity, acting on the CH-OH group of donors, NAD or NADP as acceptor"/>
    <property type="evidence" value="ECO:0007669"/>
    <property type="project" value="TreeGrafter"/>
</dbReference>
<reference evidence="4 5" key="1">
    <citation type="submission" date="2020-01" db="EMBL/GenBank/DDBJ databases">
        <authorList>
            <person name="Gupta K D."/>
        </authorList>
    </citation>
    <scope>NUCLEOTIDE SEQUENCE [LARGE SCALE GENOMIC DNA]</scope>
</reference>
<evidence type="ECO:0000313" key="4">
    <source>
        <dbReference type="EMBL" id="CAA7266453.1"/>
    </source>
</evidence>
<evidence type="ECO:0000256" key="1">
    <source>
        <dbReference type="ARBA" id="ARBA00023002"/>
    </source>
</evidence>
<evidence type="ECO:0000256" key="2">
    <source>
        <dbReference type="ARBA" id="ARBA00023445"/>
    </source>
</evidence>
<comment type="similarity">
    <text evidence="2">Belongs to the NAD(P)-dependent epimerase/dehydratase family. Dihydroflavonol-4-reductase subfamily.</text>
</comment>
<name>A0A8S0XMV5_CYCAE</name>
<keyword evidence="5" id="KW-1185">Reference proteome</keyword>